<keyword evidence="5" id="KW-1185">Reference proteome</keyword>
<gene>
    <name evidence="4" type="ORF">SAMN04487944_109142</name>
</gene>
<dbReference type="InterPro" id="IPR020084">
    <property type="entry name" value="NUDIX_hydrolase_CS"/>
</dbReference>
<dbReference type="SUPFAM" id="SSF55811">
    <property type="entry name" value="Nudix"/>
    <property type="match status" value="1"/>
</dbReference>
<dbReference type="OrthoDB" id="65827at2"/>
<evidence type="ECO:0000259" key="3">
    <source>
        <dbReference type="PROSITE" id="PS51462"/>
    </source>
</evidence>
<feature type="domain" description="Nudix hydrolase" evidence="3">
    <location>
        <begin position="4"/>
        <end position="141"/>
    </location>
</feature>
<sequence>MSYPIRVRAGAVIIESSRILLIEFDDEKGVHYNLPSGGVEHNETIQDAAKREAKEEADVEVEVGPLAFVYEYEPKLNNYKYGDTHSLSLYFECKRYQNSNPQFPANPDPNQTDVKWISIEDFDDIVLYPNIKNHIKNYLKSKSRIDLIQENQLPPVERSVKAK</sequence>
<dbReference type="PANTHER" id="PTHR43046:SF14">
    <property type="entry name" value="MUTT_NUDIX FAMILY PROTEIN"/>
    <property type="match status" value="1"/>
</dbReference>
<organism evidence="4 5">
    <name type="scientific">Gracilibacillus ureilyticus</name>
    <dbReference type="NCBI Taxonomy" id="531814"/>
    <lineage>
        <taxon>Bacteria</taxon>
        <taxon>Bacillati</taxon>
        <taxon>Bacillota</taxon>
        <taxon>Bacilli</taxon>
        <taxon>Bacillales</taxon>
        <taxon>Bacillaceae</taxon>
        <taxon>Gracilibacillus</taxon>
    </lineage>
</organism>
<keyword evidence="2" id="KW-0378">Hydrolase</keyword>
<dbReference type="AlphaFoldDB" id="A0A1H9RUH0"/>
<dbReference type="STRING" id="531814.SAMN04487944_109142"/>
<dbReference type="PROSITE" id="PS51462">
    <property type="entry name" value="NUDIX"/>
    <property type="match status" value="1"/>
</dbReference>
<comment type="cofactor">
    <cofactor evidence="1">
        <name>Mg(2+)</name>
        <dbReference type="ChEBI" id="CHEBI:18420"/>
    </cofactor>
</comment>
<dbReference type="Gene3D" id="3.90.79.10">
    <property type="entry name" value="Nucleoside Triphosphate Pyrophosphohydrolase"/>
    <property type="match status" value="1"/>
</dbReference>
<dbReference type="PROSITE" id="PS00893">
    <property type="entry name" value="NUDIX_BOX"/>
    <property type="match status" value="1"/>
</dbReference>
<dbReference type="CDD" id="cd18880">
    <property type="entry name" value="NUDIX_ADPRase"/>
    <property type="match status" value="1"/>
</dbReference>
<evidence type="ECO:0000313" key="4">
    <source>
        <dbReference type="EMBL" id="SER75763.1"/>
    </source>
</evidence>
<dbReference type="RefSeq" id="WP_089740811.1">
    <property type="nucleotide sequence ID" value="NZ_FOGL01000009.1"/>
</dbReference>
<dbReference type="EMBL" id="FOGL01000009">
    <property type="protein sequence ID" value="SER75763.1"/>
    <property type="molecule type" value="Genomic_DNA"/>
</dbReference>
<protein>
    <submittedName>
        <fullName evidence="4">ADP-ribose pyrophosphatase YjhB, NUDIX family</fullName>
    </submittedName>
</protein>
<dbReference type="Proteomes" id="UP000199687">
    <property type="component" value="Unassembled WGS sequence"/>
</dbReference>
<evidence type="ECO:0000256" key="1">
    <source>
        <dbReference type="ARBA" id="ARBA00001946"/>
    </source>
</evidence>
<dbReference type="GO" id="GO:0016787">
    <property type="term" value="F:hydrolase activity"/>
    <property type="evidence" value="ECO:0007669"/>
    <property type="project" value="UniProtKB-KW"/>
</dbReference>
<dbReference type="InterPro" id="IPR015797">
    <property type="entry name" value="NUDIX_hydrolase-like_dom_sf"/>
</dbReference>
<dbReference type="PANTHER" id="PTHR43046">
    <property type="entry name" value="GDP-MANNOSE MANNOSYL HYDROLASE"/>
    <property type="match status" value="1"/>
</dbReference>
<proteinExistence type="predicted"/>
<evidence type="ECO:0000256" key="2">
    <source>
        <dbReference type="ARBA" id="ARBA00022801"/>
    </source>
</evidence>
<reference evidence="4 5" key="1">
    <citation type="submission" date="2016-10" db="EMBL/GenBank/DDBJ databases">
        <authorList>
            <person name="de Groot N.N."/>
        </authorList>
    </citation>
    <scope>NUCLEOTIDE SEQUENCE [LARGE SCALE GENOMIC DNA]</scope>
    <source>
        <strain evidence="4 5">CGMCC 1.7727</strain>
    </source>
</reference>
<dbReference type="InterPro" id="IPR000086">
    <property type="entry name" value="NUDIX_hydrolase_dom"/>
</dbReference>
<dbReference type="Pfam" id="PF00293">
    <property type="entry name" value="NUDIX"/>
    <property type="match status" value="1"/>
</dbReference>
<accession>A0A1H9RUH0</accession>
<evidence type="ECO:0000313" key="5">
    <source>
        <dbReference type="Proteomes" id="UP000199687"/>
    </source>
</evidence>
<name>A0A1H9RUH0_9BACI</name>